<evidence type="ECO:0000256" key="1">
    <source>
        <dbReference type="ARBA" id="ARBA00006847"/>
    </source>
</evidence>
<keyword evidence="12" id="KW-0255">Endonuclease</keyword>
<dbReference type="InterPro" id="IPR006483">
    <property type="entry name" value="CRISPR-assoc_Cas3_HD"/>
</dbReference>
<keyword evidence="13" id="KW-1185">Reference proteome</keyword>
<dbReference type="Pfam" id="PF18019">
    <property type="entry name" value="Cas3_HD"/>
    <property type="match status" value="1"/>
</dbReference>
<dbReference type="Gene3D" id="1.10.3210.30">
    <property type="match status" value="1"/>
</dbReference>
<feature type="region of interest" description="Disordered" evidence="10">
    <location>
        <begin position="793"/>
        <end position="833"/>
    </location>
</feature>
<name>A0A852YPE6_9ACTN</name>
<comment type="similarity">
    <text evidence="1">In the N-terminal section; belongs to the CRISPR-associated nuclease Cas3-HD family.</text>
</comment>
<dbReference type="InterPro" id="IPR027417">
    <property type="entry name" value="P-loop_NTPase"/>
</dbReference>
<evidence type="ECO:0000259" key="11">
    <source>
        <dbReference type="PROSITE" id="PS51643"/>
    </source>
</evidence>
<dbReference type="RefSeq" id="WP_179533746.1">
    <property type="nucleotide sequence ID" value="NZ_JACBYW010000001.1"/>
</dbReference>
<dbReference type="InterPro" id="IPR006474">
    <property type="entry name" value="Helicase_Cas3_CRISPR-ass_core"/>
</dbReference>
<gene>
    <name evidence="12" type="ORF">FHR84_000468</name>
</gene>
<evidence type="ECO:0000313" key="12">
    <source>
        <dbReference type="EMBL" id="NYH77154.1"/>
    </source>
</evidence>
<dbReference type="EC" id="3.6.4.-" evidence="12"/>
<feature type="compositionally biased region" description="Basic and acidic residues" evidence="10">
    <location>
        <begin position="377"/>
        <end position="399"/>
    </location>
</feature>
<evidence type="ECO:0000256" key="4">
    <source>
        <dbReference type="ARBA" id="ARBA00022723"/>
    </source>
</evidence>
<dbReference type="EC" id="3.1.-.-" evidence="12"/>
<dbReference type="Pfam" id="PF22590">
    <property type="entry name" value="Cas3-like_C_2"/>
    <property type="match status" value="1"/>
</dbReference>
<dbReference type="GO" id="GO:0005524">
    <property type="term" value="F:ATP binding"/>
    <property type="evidence" value="ECO:0007669"/>
    <property type="project" value="UniProtKB-KW"/>
</dbReference>
<dbReference type="GO" id="GO:0004519">
    <property type="term" value="F:endonuclease activity"/>
    <property type="evidence" value="ECO:0007669"/>
    <property type="project" value="UniProtKB-KW"/>
</dbReference>
<keyword evidence="4" id="KW-0479">Metal-binding</keyword>
<comment type="similarity">
    <text evidence="2">In the central section; belongs to the CRISPR-associated helicase Cas3 family.</text>
</comment>
<sequence>MGSETSYLPVTAAWAKAGNTSEPVPHPLVCHLIDTAAVAHELYEVLLGPSVRAELEAGLRPLGRPRSVVAVLCGLHDLGKLSPAFQALRHDIAAARFSTTGSVPVLRALDYAEKRHRATPERTDLPHGVATAAHMADRFRRMGVAGETADEIASVIGGHHGTLPQRAEIRAAQRKAGDLGTGPWQVARDELMDTVASLWDCTFPATGCTEVALPHPAGVGLAGLTTISDWIASNQRWFEAHPDVSDLAEYRAKAVATAQQAIAELGWQPWRPTDVSCAGMFPEPAPNSLQRTVEELVADCDSPGILTIEAPTGEGKTRAALQAAATLVQRLGLSGMYMGMPTKATSRQARGEIDALLTQQGSSLRANPVYSGATAERSPHGPRIEVREVGVDEPSRESDGASADSSAEPDSETGSNEVHEWFAKKRGLAAPIGVGTIDQALQAVIRSRHNFLRMSCLSSKVLVVDEVHSYETYTSTLLDRLLWWCGRLGITVVLLSATLAATRRDELIDRWQSGHRNPASAPEELTATQPGGWQVTWADGTGRRPPREFGVSEQNPLVLKWIHERSTTSRDDSRDLVGWLRENIESEGCAAIIHNTVARAKRTFETLQTECAGWEEPPELFFLTGQLDAKDRAEREQILQARFGAESEHRRGIVVGTQVLEQSLDLDFDIMITDPCPVDLLLQRAGRLHRHSRSARPVSKRMLGLIDPRPPANAKQKAKRKYRFPESAVYRQYLKISTMEAVGANMTLDMPAAVPKLVQKVYVEEVRPNEEARYEQWDESRKRYERTDHVDTHEGEVAALPMSIPGQSLNEFTRHTTNPSRTRKERGRKEQQP</sequence>
<keyword evidence="8" id="KW-0067">ATP-binding</keyword>
<keyword evidence="3" id="KW-0540">Nuclease</keyword>
<evidence type="ECO:0000256" key="2">
    <source>
        <dbReference type="ARBA" id="ARBA00009046"/>
    </source>
</evidence>
<dbReference type="NCBIfam" id="TIGR01596">
    <property type="entry name" value="cas3_HD"/>
    <property type="match status" value="1"/>
</dbReference>
<dbReference type="GO" id="GO:0003724">
    <property type="term" value="F:RNA helicase activity"/>
    <property type="evidence" value="ECO:0007669"/>
    <property type="project" value="TreeGrafter"/>
</dbReference>
<protein>
    <submittedName>
        <fullName evidence="12">CRISPR-associated endonuclease/helicase Cas3</fullName>
        <ecNumber evidence="12">3.1.-.-</ecNumber>
        <ecNumber evidence="12">3.6.4.-</ecNumber>
    </submittedName>
</protein>
<dbReference type="PROSITE" id="PS51643">
    <property type="entry name" value="HD_CAS3"/>
    <property type="match status" value="1"/>
</dbReference>
<feature type="compositionally biased region" description="Polar residues" evidence="10">
    <location>
        <begin position="805"/>
        <end position="820"/>
    </location>
</feature>
<evidence type="ECO:0000256" key="5">
    <source>
        <dbReference type="ARBA" id="ARBA00022741"/>
    </source>
</evidence>
<feature type="domain" description="HD Cas3-type" evidence="11">
    <location>
        <begin position="21"/>
        <end position="231"/>
    </location>
</feature>
<dbReference type="NCBIfam" id="TIGR01587">
    <property type="entry name" value="cas3_core"/>
    <property type="match status" value="1"/>
</dbReference>
<keyword evidence="9" id="KW-0051">Antiviral defense</keyword>
<evidence type="ECO:0000256" key="8">
    <source>
        <dbReference type="ARBA" id="ARBA00022840"/>
    </source>
</evidence>
<dbReference type="CDD" id="cd09641">
    <property type="entry name" value="Cas3''_I"/>
    <property type="match status" value="1"/>
</dbReference>
<dbReference type="PANTHER" id="PTHR47963">
    <property type="entry name" value="DEAD-BOX ATP-DEPENDENT RNA HELICASE 47, MITOCHONDRIAL"/>
    <property type="match status" value="1"/>
</dbReference>
<dbReference type="InterPro" id="IPR038257">
    <property type="entry name" value="CRISPR-assoc_Cas3_HD_sf"/>
</dbReference>
<dbReference type="Proteomes" id="UP000548304">
    <property type="component" value="Unassembled WGS sequence"/>
</dbReference>
<dbReference type="GO" id="GO:0051607">
    <property type="term" value="P:defense response to virus"/>
    <property type="evidence" value="ECO:0007669"/>
    <property type="project" value="UniProtKB-KW"/>
</dbReference>
<dbReference type="SUPFAM" id="SSF52540">
    <property type="entry name" value="P-loop containing nucleoside triphosphate hydrolases"/>
    <property type="match status" value="1"/>
</dbReference>
<dbReference type="GO" id="GO:0003723">
    <property type="term" value="F:RNA binding"/>
    <property type="evidence" value="ECO:0007669"/>
    <property type="project" value="TreeGrafter"/>
</dbReference>
<reference evidence="12 13" key="1">
    <citation type="submission" date="2020-07" db="EMBL/GenBank/DDBJ databases">
        <title>Genomic Encyclopedia of Type Strains, Phase III (KMG-III): the genomes of soil and plant-associated and newly described type strains.</title>
        <authorList>
            <person name="Whitman W."/>
        </authorList>
    </citation>
    <scope>NUCLEOTIDE SEQUENCE [LARGE SCALE GENOMIC DNA]</scope>
    <source>
        <strain evidence="12 13">CECT 8576</strain>
    </source>
</reference>
<evidence type="ECO:0000256" key="9">
    <source>
        <dbReference type="ARBA" id="ARBA00023118"/>
    </source>
</evidence>
<proteinExistence type="inferred from homology"/>
<dbReference type="InterPro" id="IPR050547">
    <property type="entry name" value="DEAD_box_RNA_helicases"/>
</dbReference>
<keyword evidence="6 12" id="KW-0378">Hydrolase</keyword>
<organism evidence="12 13">
    <name type="scientific">Actinopolyspora biskrensis</name>
    <dbReference type="NCBI Taxonomy" id="1470178"/>
    <lineage>
        <taxon>Bacteria</taxon>
        <taxon>Bacillati</taxon>
        <taxon>Actinomycetota</taxon>
        <taxon>Actinomycetes</taxon>
        <taxon>Actinopolysporales</taxon>
        <taxon>Actinopolysporaceae</taxon>
        <taxon>Actinopolyspora</taxon>
    </lineage>
</organism>
<dbReference type="InterPro" id="IPR054712">
    <property type="entry name" value="Cas3-like_dom"/>
</dbReference>
<dbReference type="GO" id="GO:0016787">
    <property type="term" value="F:hydrolase activity"/>
    <property type="evidence" value="ECO:0007669"/>
    <property type="project" value="UniProtKB-KW"/>
</dbReference>
<keyword evidence="7 12" id="KW-0347">Helicase</keyword>
<evidence type="ECO:0000256" key="10">
    <source>
        <dbReference type="SAM" id="MobiDB-lite"/>
    </source>
</evidence>
<dbReference type="AlphaFoldDB" id="A0A852YPE6"/>
<evidence type="ECO:0000313" key="13">
    <source>
        <dbReference type="Proteomes" id="UP000548304"/>
    </source>
</evidence>
<dbReference type="EMBL" id="JACBYW010000001">
    <property type="protein sequence ID" value="NYH77154.1"/>
    <property type="molecule type" value="Genomic_DNA"/>
</dbReference>
<evidence type="ECO:0000256" key="6">
    <source>
        <dbReference type="ARBA" id="ARBA00022801"/>
    </source>
</evidence>
<comment type="caution">
    <text evidence="12">The sequence shown here is derived from an EMBL/GenBank/DDBJ whole genome shotgun (WGS) entry which is preliminary data.</text>
</comment>
<feature type="region of interest" description="Disordered" evidence="10">
    <location>
        <begin position="366"/>
        <end position="417"/>
    </location>
</feature>
<dbReference type="Gene3D" id="3.40.50.300">
    <property type="entry name" value="P-loop containing nucleotide triphosphate hydrolases"/>
    <property type="match status" value="2"/>
</dbReference>
<keyword evidence="5" id="KW-0547">Nucleotide-binding</keyword>
<accession>A0A852YPE6</accession>
<dbReference type="GO" id="GO:0046872">
    <property type="term" value="F:metal ion binding"/>
    <property type="evidence" value="ECO:0007669"/>
    <property type="project" value="UniProtKB-KW"/>
</dbReference>
<dbReference type="PANTHER" id="PTHR47963:SF9">
    <property type="entry name" value="CRISPR-ASSOCIATED ENDONUCLEASE_HELICASE CAS3"/>
    <property type="match status" value="1"/>
</dbReference>
<dbReference type="InterPro" id="IPR014001">
    <property type="entry name" value="Helicase_ATP-bd"/>
</dbReference>
<dbReference type="CDD" id="cd17930">
    <property type="entry name" value="DEXHc_cas3"/>
    <property type="match status" value="1"/>
</dbReference>
<evidence type="ECO:0000256" key="7">
    <source>
        <dbReference type="ARBA" id="ARBA00022806"/>
    </source>
</evidence>
<dbReference type="SMART" id="SM00487">
    <property type="entry name" value="DEXDc"/>
    <property type="match status" value="1"/>
</dbReference>
<evidence type="ECO:0000256" key="3">
    <source>
        <dbReference type="ARBA" id="ARBA00022722"/>
    </source>
</evidence>